<dbReference type="InterPro" id="IPR001810">
    <property type="entry name" value="F-box_dom"/>
</dbReference>
<dbReference type="Gene3D" id="1.20.1280.50">
    <property type="match status" value="1"/>
</dbReference>
<accession>A0AAE1TG44</accession>
<dbReference type="CDD" id="cd22157">
    <property type="entry name" value="F-box_AtFBW1-like"/>
    <property type="match status" value="1"/>
</dbReference>
<dbReference type="NCBIfam" id="TIGR01640">
    <property type="entry name" value="F_box_assoc_1"/>
    <property type="match status" value="1"/>
</dbReference>
<dbReference type="InterPro" id="IPR017451">
    <property type="entry name" value="F-box-assoc_interact_dom"/>
</dbReference>
<evidence type="ECO:0000256" key="1">
    <source>
        <dbReference type="SAM" id="MobiDB-lite"/>
    </source>
</evidence>
<dbReference type="InterPro" id="IPR011043">
    <property type="entry name" value="Gal_Oxase/kelch_b-propeller"/>
</dbReference>
<evidence type="ECO:0000259" key="2">
    <source>
        <dbReference type="PROSITE" id="PS50181"/>
    </source>
</evidence>
<dbReference type="AlphaFoldDB" id="A0AAE1TG44"/>
<protein>
    <recommendedName>
        <fullName evidence="2">F-box domain-containing protein</fullName>
    </recommendedName>
</protein>
<gene>
    <name evidence="3" type="ORF">QN277_000530</name>
</gene>
<dbReference type="InterPro" id="IPR006527">
    <property type="entry name" value="F-box-assoc_dom_typ1"/>
</dbReference>
<dbReference type="Pfam" id="PF00646">
    <property type="entry name" value="F-box"/>
    <property type="match status" value="1"/>
</dbReference>
<dbReference type="PANTHER" id="PTHR31672">
    <property type="entry name" value="BNACNNG10540D PROTEIN"/>
    <property type="match status" value="1"/>
</dbReference>
<dbReference type="PROSITE" id="PS50181">
    <property type="entry name" value="FBOX"/>
    <property type="match status" value="1"/>
</dbReference>
<dbReference type="Pfam" id="PF07734">
    <property type="entry name" value="FBA_1"/>
    <property type="match status" value="1"/>
</dbReference>
<keyword evidence="4" id="KW-1185">Reference proteome</keyword>
<comment type="caution">
    <text evidence="3">The sequence shown here is derived from an EMBL/GenBank/DDBJ whole genome shotgun (WGS) entry which is preliminary data.</text>
</comment>
<dbReference type="InterPro" id="IPR036047">
    <property type="entry name" value="F-box-like_dom_sf"/>
</dbReference>
<dbReference type="SMART" id="SM00256">
    <property type="entry name" value="FBOX"/>
    <property type="match status" value="1"/>
</dbReference>
<dbReference type="SUPFAM" id="SSF50965">
    <property type="entry name" value="Galactose oxidase, central domain"/>
    <property type="match status" value="1"/>
</dbReference>
<sequence length="376" mass="42482">MVVLPEQLIVAILLRLPVKSLLRFKSVCKLWRSLISDPGFGQSHFEMSSSIADKIVHLADSGPRSIDFHSSLDDDSAIVNLNFPITPPPLGANIRGSCRGFVLLDPDYHFFVWNPSTGLHKRVPYFPMSSQFVPFIHGLGYDAADDDYLVALGAYDPHNSDFNSDFQFFSVKANSWKKIEGTHNFPYMNAMDEPRAGLFLNGAIHWLAFRHDTNVELILAFNVTQRKLIDISLPDDFFHSLEFTYLGTLGGYLSLSVLSDDNEVEIWLMKEYGMKSSWTKSMVVSVEIPIGHSFFPLYLTKDGEIMGSDCSDVGNRLVKCNDKGKVLEYREYDYGVDEENAIIYTESLLSLPPDSGEGGGSYHRKRRSRRRRRGPT</sequence>
<reference evidence="3" key="1">
    <citation type="submission" date="2023-10" db="EMBL/GenBank/DDBJ databases">
        <title>Chromosome-level genome of the transformable northern wattle, Acacia crassicarpa.</title>
        <authorList>
            <person name="Massaro I."/>
            <person name="Sinha N.R."/>
            <person name="Poethig S."/>
            <person name="Leichty A.R."/>
        </authorList>
    </citation>
    <scope>NUCLEOTIDE SEQUENCE</scope>
    <source>
        <strain evidence="3">Acra3RX</strain>
        <tissue evidence="3">Leaf</tissue>
    </source>
</reference>
<feature type="compositionally biased region" description="Basic residues" evidence="1">
    <location>
        <begin position="362"/>
        <end position="376"/>
    </location>
</feature>
<dbReference type="PANTHER" id="PTHR31672:SF13">
    <property type="entry name" value="F-BOX PROTEIN CPR30-LIKE"/>
    <property type="match status" value="1"/>
</dbReference>
<evidence type="ECO:0000313" key="4">
    <source>
        <dbReference type="Proteomes" id="UP001293593"/>
    </source>
</evidence>
<dbReference type="Proteomes" id="UP001293593">
    <property type="component" value="Unassembled WGS sequence"/>
</dbReference>
<dbReference type="InterPro" id="IPR050796">
    <property type="entry name" value="SCF_F-box_component"/>
</dbReference>
<name>A0AAE1TG44_9FABA</name>
<evidence type="ECO:0000313" key="3">
    <source>
        <dbReference type="EMBL" id="KAK4283596.1"/>
    </source>
</evidence>
<proteinExistence type="predicted"/>
<organism evidence="3 4">
    <name type="scientific">Acacia crassicarpa</name>
    <name type="common">northern wattle</name>
    <dbReference type="NCBI Taxonomy" id="499986"/>
    <lineage>
        <taxon>Eukaryota</taxon>
        <taxon>Viridiplantae</taxon>
        <taxon>Streptophyta</taxon>
        <taxon>Embryophyta</taxon>
        <taxon>Tracheophyta</taxon>
        <taxon>Spermatophyta</taxon>
        <taxon>Magnoliopsida</taxon>
        <taxon>eudicotyledons</taxon>
        <taxon>Gunneridae</taxon>
        <taxon>Pentapetalae</taxon>
        <taxon>rosids</taxon>
        <taxon>fabids</taxon>
        <taxon>Fabales</taxon>
        <taxon>Fabaceae</taxon>
        <taxon>Caesalpinioideae</taxon>
        <taxon>mimosoid clade</taxon>
        <taxon>Acacieae</taxon>
        <taxon>Acacia</taxon>
    </lineage>
</organism>
<feature type="region of interest" description="Disordered" evidence="1">
    <location>
        <begin position="353"/>
        <end position="376"/>
    </location>
</feature>
<dbReference type="SUPFAM" id="SSF81383">
    <property type="entry name" value="F-box domain"/>
    <property type="match status" value="1"/>
</dbReference>
<feature type="domain" description="F-box" evidence="2">
    <location>
        <begin position="1"/>
        <end position="48"/>
    </location>
</feature>
<dbReference type="EMBL" id="JAWXYG010000001">
    <property type="protein sequence ID" value="KAK4283596.1"/>
    <property type="molecule type" value="Genomic_DNA"/>
</dbReference>